<dbReference type="EMBL" id="JAPMSZ010000012">
    <property type="protein sequence ID" value="KAJ5081652.1"/>
    <property type="molecule type" value="Genomic_DNA"/>
</dbReference>
<gene>
    <name evidence="2" type="ORF">NUU61_009916</name>
</gene>
<organism evidence="2 3">
    <name type="scientific">Penicillium alfredii</name>
    <dbReference type="NCBI Taxonomy" id="1506179"/>
    <lineage>
        <taxon>Eukaryota</taxon>
        <taxon>Fungi</taxon>
        <taxon>Dikarya</taxon>
        <taxon>Ascomycota</taxon>
        <taxon>Pezizomycotina</taxon>
        <taxon>Eurotiomycetes</taxon>
        <taxon>Eurotiomycetidae</taxon>
        <taxon>Eurotiales</taxon>
        <taxon>Aspergillaceae</taxon>
        <taxon>Penicillium</taxon>
    </lineage>
</organism>
<dbReference type="AlphaFoldDB" id="A0A9W9EH66"/>
<keyword evidence="3" id="KW-1185">Reference proteome</keyword>
<dbReference type="RefSeq" id="XP_056506939.1">
    <property type="nucleotide sequence ID" value="XM_056660441.1"/>
</dbReference>
<dbReference type="Proteomes" id="UP001141434">
    <property type="component" value="Unassembled WGS sequence"/>
</dbReference>
<evidence type="ECO:0000256" key="1">
    <source>
        <dbReference type="SAM" id="MobiDB-lite"/>
    </source>
</evidence>
<feature type="region of interest" description="Disordered" evidence="1">
    <location>
        <begin position="141"/>
        <end position="166"/>
    </location>
</feature>
<reference evidence="2" key="1">
    <citation type="submission" date="2022-11" db="EMBL/GenBank/DDBJ databases">
        <authorList>
            <person name="Petersen C."/>
        </authorList>
    </citation>
    <scope>NUCLEOTIDE SEQUENCE</scope>
    <source>
        <strain evidence="2">IBT 34128</strain>
    </source>
</reference>
<protein>
    <submittedName>
        <fullName evidence="2">Uncharacterized protein</fullName>
    </submittedName>
</protein>
<evidence type="ECO:0000313" key="3">
    <source>
        <dbReference type="Proteomes" id="UP001141434"/>
    </source>
</evidence>
<dbReference type="GeneID" id="81399610"/>
<sequence>MKTIAQFISEGEKEYTQIKEILTKEYIMVHEFFHCEDAAETMGYADNFAWLLIFNYFHHCWSWKTNGAWKWPKDELKRGIVQVRTDNSTVPQDFEKNPDLAVDEDDINLDNLETPKWCHQVGSDPENIQCTYNAGSSNSASITAAPSATKTPASSTSSTKLTPTPTATQKCRLHIWEESQTPTDLDQTMYAKFTVYDGADKQVYNNDDWQKLQWGGSININQDDTGLAHALTVTFKKKDAYENTDANYQKRIFDVNYGTTSWRSDQAGSYDDMNSFPFCGVGEWDQAGGELTSEVQDGPQLLPSDCYFKC</sequence>
<evidence type="ECO:0000313" key="2">
    <source>
        <dbReference type="EMBL" id="KAJ5081652.1"/>
    </source>
</evidence>
<name>A0A9W9EH66_9EURO</name>
<proteinExistence type="predicted"/>
<accession>A0A9W9EH66</accession>
<comment type="caution">
    <text evidence="2">The sequence shown here is derived from an EMBL/GenBank/DDBJ whole genome shotgun (WGS) entry which is preliminary data.</text>
</comment>
<dbReference type="OrthoDB" id="3482317at2759"/>
<reference evidence="2" key="2">
    <citation type="journal article" date="2023" name="IMA Fungus">
        <title>Comparative genomic study of the Penicillium genus elucidates a diverse pangenome and 15 lateral gene transfer events.</title>
        <authorList>
            <person name="Petersen C."/>
            <person name="Sorensen T."/>
            <person name="Nielsen M.R."/>
            <person name="Sondergaard T.E."/>
            <person name="Sorensen J.L."/>
            <person name="Fitzpatrick D.A."/>
            <person name="Frisvad J.C."/>
            <person name="Nielsen K.L."/>
        </authorList>
    </citation>
    <scope>NUCLEOTIDE SEQUENCE</scope>
    <source>
        <strain evidence="2">IBT 34128</strain>
    </source>
</reference>